<comment type="caution">
    <text evidence="1">The sequence shown here is derived from an EMBL/GenBank/DDBJ whole genome shotgun (WGS) entry which is preliminary data.</text>
</comment>
<evidence type="ECO:0000313" key="1">
    <source>
        <dbReference type="EMBL" id="KAI7990287.1"/>
    </source>
</evidence>
<accession>A0ACC0FQ90</accession>
<reference evidence="1 2" key="1">
    <citation type="journal article" date="2022" name="Plant J.">
        <title>Chromosome-level genome of Camellia lanceoleosa provides a valuable resource for understanding genome evolution and self-incompatibility.</title>
        <authorList>
            <person name="Gong W."/>
            <person name="Xiao S."/>
            <person name="Wang L."/>
            <person name="Liao Z."/>
            <person name="Chang Y."/>
            <person name="Mo W."/>
            <person name="Hu G."/>
            <person name="Li W."/>
            <person name="Zhao G."/>
            <person name="Zhu H."/>
            <person name="Hu X."/>
            <person name="Ji K."/>
            <person name="Xiang X."/>
            <person name="Song Q."/>
            <person name="Yuan D."/>
            <person name="Jin S."/>
            <person name="Zhang L."/>
        </authorList>
    </citation>
    <scope>NUCLEOTIDE SEQUENCE [LARGE SCALE GENOMIC DNA]</scope>
    <source>
        <strain evidence="1">SQ_2022a</strain>
    </source>
</reference>
<sequence>MLHGLMLSAGLLMEARESGCILGIGVLLECADLLDGHAQCFGLIFMQALTGCPLGCLSGIALMCLYCALLCSLCASILPCFASILVSLLCLEGSYNYGDGLEFFLGNSDLSEPIEGGAMGLPIKTGLIRSFDSFVAMEFDTYFDDSIDRQYPGTLRSFIAHFANKNACGNIYYSSSESSFFGFLYPWLYTFSNSGQF</sequence>
<proteinExistence type="predicted"/>
<keyword evidence="2" id="KW-1185">Reference proteome</keyword>
<name>A0ACC0FQ90_9ERIC</name>
<protein>
    <submittedName>
        <fullName evidence="1">Uncharacterized protein</fullName>
    </submittedName>
</protein>
<dbReference type="Proteomes" id="UP001060215">
    <property type="component" value="Chromosome 13"/>
</dbReference>
<dbReference type="EMBL" id="CM045770">
    <property type="protein sequence ID" value="KAI7990287.1"/>
    <property type="molecule type" value="Genomic_DNA"/>
</dbReference>
<evidence type="ECO:0000313" key="2">
    <source>
        <dbReference type="Proteomes" id="UP001060215"/>
    </source>
</evidence>
<organism evidence="1 2">
    <name type="scientific">Camellia lanceoleosa</name>
    <dbReference type="NCBI Taxonomy" id="1840588"/>
    <lineage>
        <taxon>Eukaryota</taxon>
        <taxon>Viridiplantae</taxon>
        <taxon>Streptophyta</taxon>
        <taxon>Embryophyta</taxon>
        <taxon>Tracheophyta</taxon>
        <taxon>Spermatophyta</taxon>
        <taxon>Magnoliopsida</taxon>
        <taxon>eudicotyledons</taxon>
        <taxon>Gunneridae</taxon>
        <taxon>Pentapetalae</taxon>
        <taxon>asterids</taxon>
        <taxon>Ericales</taxon>
        <taxon>Theaceae</taxon>
        <taxon>Camellia</taxon>
    </lineage>
</organism>
<gene>
    <name evidence="1" type="ORF">LOK49_LG12G00927</name>
</gene>